<dbReference type="Gene3D" id="3.40.50.1460">
    <property type="match status" value="1"/>
</dbReference>
<dbReference type="CDD" id="cd00096">
    <property type="entry name" value="Ig"/>
    <property type="match status" value="2"/>
</dbReference>
<dbReference type="InterPro" id="IPR007110">
    <property type="entry name" value="Ig-like_dom"/>
</dbReference>
<dbReference type="PANTHER" id="PTHR22576">
    <property type="entry name" value="MUCOSA ASSOCIATED LYMPHOID TISSUE LYMPHOMA TRANSLOCATION PROTEIN 1/PARACASPASE"/>
    <property type="match status" value="1"/>
</dbReference>
<dbReference type="InterPro" id="IPR013098">
    <property type="entry name" value="Ig_I-set"/>
</dbReference>
<evidence type="ECO:0000313" key="4">
    <source>
        <dbReference type="Proteomes" id="UP000801492"/>
    </source>
</evidence>
<dbReference type="InterPro" id="IPR029030">
    <property type="entry name" value="Caspase-like_dom_sf"/>
</dbReference>
<dbReference type="Pfam" id="PF00656">
    <property type="entry name" value="Peptidase_C14"/>
    <property type="match status" value="1"/>
</dbReference>
<dbReference type="Gene3D" id="1.10.533.10">
    <property type="entry name" value="Death Domain, Fas"/>
    <property type="match status" value="1"/>
</dbReference>
<dbReference type="SUPFAM" id="SSF52129">
    <property type="entry name" value="Caspase-like"/>
    <property type="match status" value="1"/>
</dbReference>
<dbReference type="GO" id="GO:0004197">
    <property type="term" value="F:cysteine-type endopeptidase activity"/>
    <property type="evidence" value="ECO:0007669"/>
    <property type="project" value="InterPro"/>
</dbReference>
<dbReference type="PROSITE" id="PS50208">
    <property type="entry name" value="CASPASE_P20"/>
    <property type="match status" value="1"/>
</dbReference>
<evidence type="ECO:0000313" key="3">
    <source>
        <dbReference type="EMBL" id="KAF2884677.1"/>
    </source>
</evidence>
<dbReference type="OrthoDB" id="417046at2759"/>
<organism evidence="3 4">
    <name type="scientific">Ignelater luminosus</name>
    <name type="common">Cucubano</name>
    <name type="synonym">Pyrophorus luminosus</name>
    <dbReference type="NCBI Taxonomy" id="2038154"/>
    <lineage>
        <taxon>Eukaryota</taxon>
        <taxon>Metazoa</taxon>
        <taxon>Ecdysozoa</taxon>
        <taxon>Arthropoda</taxon>
        <taxon>Hexapoda</taxon>
        <taxon>Insecta</taxon>
        <taxon>Pterygota</taxon>
        <taxon>Neoptera</taxon>
        <taxon>Endopterygota</taxon>
        <taxon>Coleoptera</taxon>
        <taxon>Polyphaga</taxon>
        <taxon>Elateriformia</taxon>
        <taxon>Elateroidea</taxon>
        <taxon>Elateridae</taxon>
        <taxon>Agrypninae</taxon>
        <taxon>Pyrophorini</taxon>
        <taxon>Ignelater</taxon>
    </lineage>
</organism>
<reference evidence="3" key="1">
    <citation type="submission" date="2019-08" db="EMBL/GenBank/DDBJ databases">
        <title>The genome of the North American firefly Photinus pyralis.</title>
        <authorList>
            <consortium name="Photinus pyralis genome working group"/>
            <person name="Fallon T.R."/>
            <person name="Sander Lower S.E."/>
            <person name="Weng J.-K."/>
        </authorList>
    </citation>
    <scope>NUCLEOTIDE SEQUENCE</scope>
    <source>
        <strain evidence="3">TRF0915ILg1</strain>
        <tissue evidence="3">Whole body</tissue>
    </source>
</reference>
<dbReference type="PROSITE" id="PS50835">
    <property type="entry name" value="IG_LIKE"/>
    <property type="match status" value="2"/>
</dbReference>
<dbReference type="SMART" id="SM00409">
    <property type="entry name" value="IG"/>
    <property type="match status" value="2"/>
</dbReference>
<evidence type="ECO:0000259" key="2">
    <source>
        <dbReference type="PROSITE" id="PS50835"/>
    </source>
</evidence>
<dbReference type="SUPFAM" id="SSF47986">
    <property type="entry name" value="DEATH domain"/>
    <property type="match status" value="1"/>
</dbReference>
<dbReference type="InterPro" id="IPR036179">
    <property type="entry name" value="Ig-like_dom_sf"/>
</dbReference>
<proteinExistence type="predicted"/>
<evidence type="ECO:0000259" key="1">
    <source>
        <dbReference type="PROSITE" id="PS50208"/>
    </source>
</evidence>
<feature type="domain" description="Ig-like" evidence="2">
    <location>
        <begin position="102"/>
        <end position="189"/>
    </location>
</feature>
<dbReference type="InterPro" id="IPR011600">
    <property type="entry name" value="Pept_C14_caspase"/>
</dbReference>
<feature type="domain" description="Ig-like" evidence="2">
    <location>
        <begin position="192"/>
        <end position="272"/>
    </location>
</feature>
<dbReference type="GO" id="GO:0006508">
    <property type="term" value="P:proteolysis"/>
    <property type="evidence" value="ECO:0007669"/>
    <property type="project" value="InterPro"/>
</dbReference>
<dbReference type="EMBL" id="VTPC01090143">
    <property type="protein sequence ID" value="KAF2884677.1"/>
    <property type="molecule type" value="Genomic_DNA"/>
</dbReference>
<dbReference type="Gene3D" id="2.60.40.10">
    <property type="entry name" value="Immunoglobulins"/>
    <property type="match status" value="2"/>
</dbReference>
<dbReference type="SMART" id="SM00408">
    <property type="entry name" value="IGc2"/>
    <property type="match status" value="2"/>
</dbReference>
<keyword evidence="4" id="KW-1185">Reference proteome</keyword>
<dbReference type="AlphaFoldDB" id="A0A8K0CIN3"/>
<sequence length="630" mass="72298">MEMFPQPTTLLADLDALNFRRLVNCLRKDNAWRNVAEFLPIFDQNKISSLSATVCPAESLLNELITKLCTVGNLTTILKECSLYEAFLIISEPEQMEIRRQPTTSLKEDNEKLSIQIGSILELEFKVTGVPPPKFQWFKDDEILVDQVESVLRYDQFSVDMEGEYYCLAVQKINDLPSNTVNSDAIKVEALPLACTIIEKPEEYVYLCEGSQILLKAVVFGHPKPKYEWLHENLVLKDETKHILLINRATKRHSGKYRCFVSNTISSVEIITNIVIYQQNTSVIHRAPVSNKVALLIANDTYENLNNLPTPSNDVCTIAEILQTFGFKTICLQNLNLDEMEIAIELFADTVQNESFAFFYYAGHGFEMMDKFLLPTDSPEMKSLKKRNALGESRILQRILDRSPVLFVFLLDMCLKQPDGSKNPMIYEETFNPSVFTPNRNLIRGYSTTTNLASFEREEDANGIYVNSLKHYLSKDLSILAILNQVNAEISFKLPEQMPSIYYNTAEDFYLNIPVQGFDTDQDKIYSALNINEEKTHINEATVTLRIHKHFQNVVDIVVTNAEVLDYSDNSTNMVIEEIEEGPHVILRISNLQQLGTSHFYIKLKINNRDFFISKQFQITNLFYNLRNRN</sequence>
<dbReference type="SUPFAM" id="SSF48726">
    <property type="entry name" value="Immunoglobulin"/>
    <property type="match status" value="2"/>
</dbReference>
<dbReference type="InterPro" id="IPR003599">
    <property type="entry name" value="Ig_sub"/>
</dbReference>
<accession>A0A8K0CIN3</accession>
<dbReference type="PANTHER" id="PTHR22576:SF37">
    <property type="entry name" value="MUCOSA-ASSOCIATED LYMPHOID TISSUE LYMPHOMA TRANSLOCATION PROTEIN 1"/>
    <property type="match status" value="1"/>
</dbReference>
<feature type="domain" description="Caspase family p20" evidence="1">
    <location>
        <begin position="290"/>
        <end position="367"/>
    </location>
</feature>
<dbReference type="Proteomes" id="UP000801492">
    <property type="component" value="Unassembled WGS sequence"/>
</dbReference>
<dbReference type="Pfam" id="PF07679">
    <property type="entry name" value="I-set"/>
    <property type="match status" value="1"/>
</dbReference>
<dbReference type="InterPro" id="IPR052039">
    <property type="entry name" value="Caspase-related_regulators"/>
</dbReference>
<dbReference type="Pfam" id="PF13927">
    <property type="entry name" value="Ig_3"/>
    <property type="match status" value="1"/>
</dbReference>
<protein>
    <submittedName>
        <fullName evidence="3">Uncharacterized protein</fullName>
    </submittedName>
</protein>
<dbReference type="InterPro" id="IPR011029">
    <property type="entry name" value="DEATH-like_dom_sf"/>
</dbReference>
<dbReference type="InterPro" id="IPR013783">
    <property type="entry name" value="Ig-like_fold"/>
</dbReference>
<name>A0A8K0CIN3_IGNLU</name>
<dbReference type="InterPro" id="IPR003598">
    <property type="entry name" value="Ig_sub2"/>
</dbReference>
<dbReference type="InterPro" id="IPR001309">
    <property type="entry name" value="Pept_C14_p20"/>
</dbReference>
<gene>
    <name evidence="3" type="ORF">ILUMI_21474</name>
</gene>
<comment type="caution">
    <text evidence="3">The sequence shown here is derived from an EMBL/GenBank/DDBJ whole genome shotgun (WGS) entry which is preliminary data.</text>
</comment>